<evidence type="ECO:0000256" key="1">
    <source>
        <dbReference type="SAM" id="SignalP"/>
    </source>
</evidence>
<evidence type="ECO:0000313" key="2">
    <source>
        <dbReference type="EMBL" id="KAK4220521.1"/>
    </source>
</evidence>
<comment type="caution">
    <text evidence="2">The sequence shown here is derived from an EMBL/GenBank/DDBJ whole genome shotgun (WGS) entry which is preliminary data.</text>
</comment>
<accession>A0AAN7BC98</accession>
<dbReference type="Proteomes" id="UP001301958">
    <property type="component" value="Unassembled WGS sequence"/>
</dbReference>
<organism evidence="2 3">
    <name type="scientific">Podospora fimiseda</name>
    <dbReference type="NCBI Taxonomy" id="252190"/>
    <lineage>
        <taxon>Eukaryota</taxon>
        <taxon>Fungi</taxon>
        <taxon>Dikarya</taxon>
        <taxon>Ascomycota</taxon>
        <taxon>Pezizomycotina</taxon>
        <taxon>Sordariomycetes</taxon>
        <taxon>Sordariomycetidae</taxon>
        <taxon>Sordariales</taxon>
        <taxon>Podosporaceae</taxon>
        <taxon>Podospora</taxon>
    </lineage>
</organism>
<feature type="signal peptide" evidence="1">
    <location>
        <begin position="1"/>
        <end position="17"/>
    </location>
</feature>
<dbReference type="AlphaFoldDB" id="A0AAN7BC98"/>
<feature type="chain" id="PRO_5043056009" evidence="1">
    <location>
        <begin position="18"/>
        <end position="165"/>
    </location>
</feature>
<protein>
    <submittedName>
        <fullName evidence="2">Uncharacterized protein</fullName>
    </submittedName>
</protein>
<dbReference type="EMBL" id="MU865734">
    <property type="protein sequence ID" value="KAK4220521.1"/>
    <property type="molecule type" value="Genomic_DNA"/>
</dbReference>
<sequence>MSFHFFSFLLFIPRSLPRPFLQRIPVYNASFANDVLITSGTFERVYRYTSRSDANPRPGLYVRQYSGMDKTKHFVNEAGSLLHGFVEKSLDGTRSEAVMGVDTGKEMAEKMDDVRMLHGLKRVGGNYYDDDIVRELGVWPVPSGGNQDEEEASVERVFPKKGKFV</sequence>
<reference evidence="2" key="1">
    <citation type="journal article" date="2023" name="Mol. Phylogenet. Evol.">
        <title>Genome-scale phylogeny and comparative genomics of the fungal order Sordariales.</title>
        <authorList>
            <person name="Hensen N."/>
            <person name="Bonometti L."/>
            <person name="Westerberg I."/>
            <person name="Brannstrom I.O."/>
            <person name="Guillou S."/>
            <person name="Cros-Aarteil S."/>
            <person name="Calhoun S."/>
            <person name="Haridas S."/>
            <person name="Kuo A."/>
            <person name="Mondo S."/>
            <person name="Pangilinan J."/>
            <person name="Riley R."/>
            <person name="LaButti K."/>
            <person name="Andreopoulos B."/>
            <person name="Lipzen A."/>
            <person name="Chen C."/>
            <person name="Yan M."/>
            <person name="Daum C."/>
            <person name="Ng V."/>
            <person name="Clum A."/>
            <person name="Steindorff A."/>
            <person name="Ohm R.A."/>
            <person name="Martin F."/>
            <person name="Silar P."/>
            <person name="Natvig D.O."/>
            <person name="Lalanne C."/>
            <person name="Gautier V."/>
            <person name="Ament-Velasquez S.L."/>
            <person name="Kruys A."/>
            <person name="Hutchinson M.I."/>
            <person name="Powell A.J."/>
            <person name="Barry K."/>
            <person name="Miller A.N."/>
            <person name="Grigoriev I.V."/>
            <person name="Debuchy R."/>
            <person name="Gladieux P."/>
            <person name="Hiltunen Thoren M."/>
            <person name="Johannesson H."/>
        </authorList>
    </citation>
    <scope>NUCLEOTIDE SEQUENCE</scope>
    <source>
        <strain evidence="2">CBS 990.96</strain>
    </source>
</reference>
<keyword evidence="3" id="KW-1185">Reference proteome</keyword>
<keyword evidence="1" id="KW-0732">Signal</keyword>
<proteinExistence type="predicted"/>
<gene>
    <name evidence="2" type="ORF">QBC38DRAFT_462529</name>
</gene>
<evidence type="ECO:0000313" key="3">
    <source>
        <dbReference type="Proteomes" id="UP001301958"/>
    </source>
</evidence>
<reference evidence="2" key="2">
    <citation type="submission" date="2023-05" db="EMBL/GenBank/DDBJ databases">
        <authorList>
            <consortium name="Lawrence Berkeley National Laboratory"/>
            <person name="Steindorff A."/>
            <person name="Hensen N."/>
            <person name="Bonometti L."/>
            <person name="Westerberg I."/>
            <person name="Brannstrom I.O."/>
            <person name="Guillou S."/>
            <person name="Cros-Aarteil S."/>
            <person name="Calhoun S."/>
            <person name="Haridas S."/>
            <person name="Kuo A."/>
            <person name="Mondo S."/>
            <person name="Pangilinan J."/>
            <person name="Riley R."/>
            <person name="Labutti K."/>
            <person name="Andreopoulos B."/>
            <person name="Lipzen A."/>
            <person name="Chen C."/>
            <person name="Yanf M."/>
            <person name="Daum C."/>
            <person name="Ng V."/>
            <person name="Clum A."/>
            <person name="Ohm R."/>
            <person name="Martin F."/>
            <person name="Silar P."/>
            <person name="Natvig D."/>
            <person name="Lalanne C."/>
            <person name="Gautier V."/>
            <person name="Ament-Velasquez S.L."/>
            <person name="Kruys A."/>
            <person name="Hutchinson M.I."/>
            <person name="Powell A.J."/>
            <person name="Barry K."/>
            <person name="Miller A.N."/>
            <person name="Grigoriev I.V."/>
            <person name="Debuchy R."/>
            <person name="Gladieux P."/>
            <person name="Thoren M.H."/>
            <person name="Johannesson H."/>
        </authorList>
    </citation>
    <scope>NUCLEOTIDE SEQUENCE</scope>
    <source>
        <strain evidence="2">CBS 990.96</strain>
    </source>
</reference>
<name>A0AAN7BC98_9PEZI</name>